<dbReference type="Proteomes" id="UP001317001">
    <property type="component" value="Chromosome"/>
</dbReference>
<proteinExistence type="predicted"/>
<dbReference type="SUPFAM" id="SSF55729">
    <property type="entry name" value="Acyl-CoA N-acyltransferases (Nat)"/>
    <property type="match status" value="1"/>
</dbReference>
<dbReference type="RefSeq" id="WP_257498328.1">
    <property type="nucleotide sequence ID" value="NZ_CP102382.1"/>
</dbReference>
<evidence type="ECO:0000259" key="1">
    <source>
        <dbReference type="PROSITE" id="PS51186"/>
    </source>
</evidence>
<dbReference type="PANTHER" id="PTHR43792">
    <property type="entry name" value="GNAT FAMILY, PUTATIVE (AFU_ORTHOLOGUE AFUA_3G00765)-RELATED-RELATED"/>
    <property type="match status" value="1"/>
</dbReference>
<sequence length="185" mass="21688">MFTTPEINTDRLLLKGISPQFINNLFATQTKEQIMDFLGIADEIAFNQYKRMHEKGMETHRLSHFFFLLIEKASQKTIGVCGFHTWNTTHHRAEVFYTLRNDNYKGKGFMSEALPKVVAYGFNEMNLHRIQALIADWNTPSLKLLQRLNFVKEGVLRQDYLFNGNYEDSHCYSLLKAEWENNAKK</sequence>
<reference evidence="2 3" key="1">
    <citation type="submission" date="2022-08" db="EMBL/GenBank/DDBJ databases">
        <title>Myroides zhujiangensis sp. nov., a novel bacterium isolated from sediment in the Pearl River Estuary.</title>
        <authorList>
            <person name="Cui L."/>
        </authorList>
    </citation>
    <scope>NUCLEOTIDE SEQUENCE [LARGE SCALE GENOMIC DNA]</scope>
    <source>
        <strain evidence="2 3">SCSIO 72103</strain>
    </source>
</reference>
<dbReference type="EMBL" id="CP102382">
    <property type="protein sequence ID" value="UUV20427.1"/>
    <property type="molecule type" value="Genomic_DNA"/>
</dbReference>
<dbReference type="InterPro" id="IPR016181">
    <property type="entry name" value="Acyl_CoA_acyltransferase"/>
</dbReference>
<keyword evidence="3" id="KW-1185">Reference proteome</keyword>
<dbReference type="Pfam" id="PF13302">
    <property type="entry name" value="Acetyltransf_3"/>
    <property type="match status" value="1"/>
</dbReference>
<dbReference type="InterPro" id="IPR000182">
    <property type="entry name" value="GNAT_dom"/>
</dbReference>
<dbReference type="Gene3D" id="3.40.630.30">
    <property type="match status" value="1"/>
</dbReference>
<accession>A0ABY5NPP5</accession>
<gene>
    <name evidence="2" type="ORF">NPX36_08605</name>
</gene>
<evidence type="ECO:0000313" key="2">
    <source>
        <dbReference type="EMBL" id="UUV20427.1"/>
    </source>
</evidence>
<dbReference type="InterPro" id="IPR051531">
    <property type="entry name" value="N-acetyltransferase"/>
</dbReference>
<feature type="domain" description="N-acetyltransferase" evidence="1">
    <location>
        <begin position="24"/>
        <end position="178"/>
    </location>
</feature>
<dbReference type="PANTHER" id="PTHR43792:SF1">
    <property type="entry name" value="N-ACETYLTRANSFERASE DOMAIN-CONTAINING PROTEIN"/>
    <property type="match status" value="1"/>
</dbReference>
<protein>
    <submittedName>
        <fullName evidence="2">GNAT family N-acetyltransferase</fullName>
    </submittedName>
</protein>
<name>A0ABY5NPP5_9FLAO</name>
<dbReference type="PROSITE" id="PS51186">
    <property type="entry name" value="GNAT"/>
    <property type="match status" value="1"/>
</dbReference>
<evidence type="ECO:0000313" key="3">
    <source>
        <dbReference type="Proteomes" id="UP001317001"/>
    </source>
</evidence>
<organism evidence="2 3">
    <name type="scientific">Paenimyroides aestuarii</name>
    <dbReference type="NCBI Taxonomy" id="2968490"/>
    <lineage>
        <taxon>Bacteria</taxon>
        <taxon>Pseudomonadati</taxon>
        <taxon>Bacteroidota</taxon>
        <taxon>Flavobacteriia</taxon>
        <taxon>Flavobacteriales</taxon>
        <taxon>Flavobacteriaceae</taxon>
        <taxon>Paenimyroides</taxon>
    </lineage>
</organism>